<dbReference type="RefSeq" id="WP_390248571.1">
    <property type="nucleotide sequence ID" value="NZ_JBHSDT010000001.1"/>
</dbReference>
<sequence>MSKNKQEDIFQAAMQLFAERGYDGTTVPMIANKAKVGAGTIYRYFENKESLVNALFVKCVEQFFEVIRTNFPQDADVRQQFNHIFRRMFVFAKENSNALQFINSHDEGYYLDEKSNQTFEDFLDFFRAVIENGKNQGVIRSLPSHAHIAIVYGAFGMLFSLIQSGRMEETPELLNELEDSLWNAIRII</sequence>
<gene>
    <name evidence="4" type="ORF">ACFOY7_01240</name>
</gene>
<dbReference type="PRINTS" id="PR00455">
    <property type="entry name" value="HTHTETR"/>
</dbReference>
<protein>
    <submittedName>
        <fullName evidence="4">TetR/AcrR family transcriptional regulator</fullName>
    </submittedName>
</protein>
<dbReference type="PANTHER" id="PTHR30055:SF207">
    <property type="entry name" value="HTH-TYPE TRANSCRIPTIONAL REPRESSOR FATR"/>
    <property type="match status" value="1"/>
</dbReference>
<dbReference type="InterPro" id="IPR001647">
    <property type="entry name" value="HTH_TetR"/>
</dbReference>
<name>A0ABV8WUH0_9BACI</name>
<feature type="domain" description="HTH tetR-type" evidence="3">
    <location>
        <begin position="3"/>
        <end position="63"/>
    </location>
</feature>
<keyword evidence="5" id="KW-1185">Reference proteome</keyword>
<dbReference type="Pfam" id="PF00440">
    <property type="entry name" value="TetR_N"/>
    <property type="match status" value="1"/>
</dbReference>
<organism evidence="4 5">
    <name type="scientific">Gracilibacillus xinjiangensis</name>
    <dbReference type="NCBI Taxonomy" id="1193282"/>
    <lineage>
        <taxon>Bacteria</taxon>
        <taxon>Bacillati</taxon>
        <taxon>Bacillota</taxon>
        <taxon>Bacilli</taxon>
        <taxon>Bacillales</taxon>
        <taxon>Bacillaceae</taxon>
        <taxon>Gracilibacillus</taxon>
    </lineage>
</organism>
<dbReference type="InterPro" id="IPR032551">
    <property type="entry name" value="BscR_C"/>
</dbReference>
<accession>A0ABV8WUH0</accession>
<dbReference type="PROSITE" id="PS01081">
    <property type="entry name" value="HTH_TETR_1"/>
    <property type="match status" value="1"/>
</dbReference>
<dbReference type="PROSITE" id="PS50977">
    <property type="entry name" value="HTH_TETR_2"/>
    <property type="match status" value="1"/>
</dbReference>
<comment type="caution">
    <text evidence="4">The sequence shown here is derived from an EMBL/GenBank/DDBJ whole genome shotgun (WGS) entry which is preliminary data.</text>
</comment>
<dbReference type="SUPFAM" id="SSF46689">
    <property type="entry name" value="Homeodomain-like"/>
    <property type="match status" value="1"/>
</dbReference>
<dbReference type="SUPFAM" id="SSF48498">
    <property type="entry name" value="Tetracyclin repressor-like, C-terminal domain"/>
    <property type="match status" value="1"/>
</dbReference>
<evidence type="ECO:0000256" key="1">
    <source>
        <dbReference type="ARBA" id="ARBA00023125"/>
    </source>
</evidence>
<keyword evidence="1 2" id="KW-0238">DNA-binding</keyword>
<dbReference type="InterPro" id="IPR050109">
    <property type="entry name" value="HTH-type_TetR-like_transc_reg"/>
</dbReference>
<proteinExistence type="predicted"/>
<dbReference type="InterPro" id="IPR009057">
    <property type="entry name" value="Homeodomain-like_sf"/>
</dbReference>
<evidence type="ECO:0000256" key="2">
    <source>
        <dbReference type="PROSITE-ProRule" id="PRU00335"/>
    </source>
</evidence>
<dbReference type="PANTHER" id="PTHR30055">
    <property type="entry name" value="HTH-TYPE TRANSCRIPTIONAL REGULATOR RUTR"/>
    <property type="match status" value="1"/>
</dbReference>
<reference evidence="5" key="1">
    <citation type="journal article" date="2019" name="Int. J. Syst. Evol. Microbiol.">
        <title>The Global Catalogue of Microorganisms (GCM) 10K type strain sequencing project: providing services to taxonomists for standard genome sequencing and annotation.</title>
        <authorList>
            <consortium name="The Broad Institute Genomics Platform"/>
            <consortium name="The Broad Institute Genome Sequencing Center for Infectious Disease"/>
            <person name="Wu L."/>
            <person name="Ma J."/>
        </authorList>
    </citation>
    <scope>NUCLEOTIDE SEQUENCE [LARGE SCALE GENOMIC DNA]</scope>
    <source>
        <strain evidence="5">CCUG 37865</strain>
    </source>
</reference>
<evidence type="ECO:0000313" key="4">
    <source>
        <dbReference type="EMBL" id="MFC4401724.1"/>
    </source>
</evidence>
<feature type="DNA-binding region" description="H-T-H motif" evidence="2">
    <location>
        <begin position="26"/>
        <end position="45"/>
    </location>
</feature>
<dbReference type="InterPro" id="IPR023772">
    <property type="entry name" value="DNA-bd_HTH_TetR-type_CS"/>
</dbReference>
<dbReference type="Gene3D" id="1.10.357.10">
    <property type="entry name" value="Tetracycline Repressor, domain 2"/>
    <property type="match status" value="1"/>
</dbReference>
<dbReference type="Pfam" id="PF16295">
    <property type="entry name" value="TetR_C_10"/>
    <property type="match status" value="1"/>
</dbReference>
<evidence type="ECO:0000259" key="3">
    <source>
        <dbReference type="PROSITE" id="PS50977"/>
    </source>
</evidence>
<evidence type="ECO:0000313" key="5">
    <source>
        <dbReference type="Proteomes" id="UP001595882"/>
    </source>
</evidence>
<dbReference type="Proteomes" id="UP001595882">
    <property type="component" value="Unassembled WGS sequence"/>
</dbReference>
<dbReference type="InterPro" id="IPR036271">
    <property type="entry name" value="Tet_transcr_reg_TetR-rel_C_sf"/>
</dbReference>
<dbReference type="EMBL" id="JBHSDT010000001">
    <property type="protein sequence ID" value="MFC4401724.1"/>
    <property type="molecule type" value="Genomic_DNA"/>
</dbReference>